<feature type="domain" description="Peptidase S12 Pab87-related C-terminal" evidence="3">
    <location>
        <begin position="395"/>
        <end position="480"/>
    </location>
</feature>
<evidence type="ECO:0000313" key="4">
    <source>
        <dbReference type="EMBL" id="PCE64875.1"/>
    </source>
</evidence>
<comment type="caution">
    <text evidence="4">The sequence shown here is derived from an EMBL/GenBank/DDBJ whole genome shotgun (WGS) entry which is preliminary data.</text>
</comment>
<dbReference type="Proteomes" id="UP000219559">
    <property type="component" value="Unassembled WGS sequence"/>
</dbReference>
<dbReference type="Gene3D" id="3.40.710.10">
    <property type="entry name" value="DD-peptidase/beta-lactamase superfamily"/>
    <property type="match status" value="1"/>
</dbReference>
<gene>
    <name evidence="4" type="ORF">B7P33_06835</name>
</gene>
<dbReference type="Pfam" id="PF11954">
    <property type="entry name" value="DUF3471"/>
    <property type="match status" value="1"/>
</dbReference>
<dbReference type="PANTHER" id="PTHR46825">
    <property type="entry name" value="D-ALANYL-D-ALANINE-CARBOXYPEPTIDASE/ENDOPEPTIDASE AMPH"/>
    <property type="match status" value="1"/>
</dbReference>
<dbReference type="InterPro" id="IPR021860">
    <property type="entry name" value="Peptidase_S12_Pab87-rel_C"/>
</dbReference>
<dbReference type="Pfam" id="PF00144">
    <property type="entry name" value="Beta-lactamase"/>
    <property type="match status" value="1"/>
</dbReference>
<evidence type="ECO:0000259" key="2">
    <source>
        <dbReference type="Pfam" id="PF00144"/>
    </source>
</evidence>
<feature type="domain" description="Beta-lactamase-related" evidence="2">
    <location>
        <begin position="32"/>
        <end position="352"/>
    </location>
</feature>
<protein>
    <recommendedName>
        <fullName evidence="6">Beta-lactamase-related domain-containing protein</fullName>
    </recommendedName>
</protein>
<dbReference type="OrthoDB" id="1522765at2"/>
<dbReference type="InterPro" id="IPR012338">
    <property type="entry name" value="Beta-lactam/transpept-like"/>
</dbReference>
<accession>A0A2A4GAT7</accession>
<dbReference type="SUPFAM" id="SSF56601">
    <property type="entry name" value="beta-lactamase/transpeptidase-like"/>
    <property type="match status" value="1"/>
</dbReference>
<evidence type="ECO:0000259" key="3">
    <source>
        <dbReference type="Pfam" id="PF11954"/>
    </source>
</evidence>
<dbReference type="RefSeq" id="WP_097440154.1">
    <property type="nucleotide sequence ID" value="NZ_KZ300476.1"/>
</dbReference>
<organism evidence="4 5">
    <name type="scientific">Sediminicola luteus</name>
    <dbReference type="NCBI Taxonomy" id="319238"/>
    <lineage>
        <taxon>Bacteria</taxon>
        <taxon>Pseudomonadati</taxon>
        <taxon>Bacteroidota</taxon>
        <taxon>Flavobacteriia</taxon>
        <taxon>Flavobacteriales</taxon>
        <taxon>Flavobacteriaceae</taxon>
        <taxon>Sediminicola</taxon>
    </lineage>
</organism>
<dbReference type="InterPro" id="IPR050491">
    <property type="entry name" value="AmpC-like"/>
</dbReference>
<keyword evidence="1" id="KW-0732">Signal</keyword>
<dbReference type="InterPro" id="IPR001466">
    <property type="entry name" value="Beta-lactam-related"/>
</dbReference>
<evidence type="ECO:0008006" key="6">
    <source>
        <dbReference type="Google" id="ProtNLM"/>
    </source>
</evidence>
<reference evidence="4 5" key="1">
    <citation type="submission" date="2017-04" db="EMBL/GenBank/DDBJ databases">
        <title>A new member of the family Flavobacteriaceae isolated from ascidians.</title>
        <authorList>
            <person name="Chen L."/>
        </authorList>
    </citation>
    <scope>NUCLEOTIDE SEQUENCE [LARGE SCALE GENOMIC DNA]</scope>
    <source>
        <strain evidence="4 5">HQA918</strain>
    </source>
</reference>
<evidence type="ECO:0000256" key="1">
    <source>
        <dbReference type="SAM" id="SignalP"/>
    </source>
</evidence>
<dbReference type="Gene3D" id="2.40.128.600">
    <property type="match status" value="1"/>
</dbReference>
<evidence type="ECO:0000313" key="5">
    <source>
        <dbReference type="Proteomes" id="UP000219559"/>
    </source>
</evidence>
<name>A0A2A4GAT7_9FLAO</name>
<dbReference type="EMBL" id="NBWU01000002">
    <property type="protein sequence ID" value="PCE64875.1"/>
    <property type="molecule type" value="Genomic_DNA"/>
</dbReference>
<feature type="chain" id="PRO_5013150346" description="Beta-lactamase-related domain-containing protein" evidence="1">
    <location>
        <begin position="19"/>
        <end position="489"/>
    </location>
</feature>
<sequence>MRFIFTLALLFISLLSLGQQDSETFEAWDTEINRLVSEYQAVGLSVAVIKNNEVIYAKGFGYRDLANQLPVTENTVFHIASMTKAFTGALLGVLESKKLLSLQDKPAYHIPNFHFQNEKMDQLVTLGDLLSHRSGLGNHGASIVMFPEKDKLKTVQRLKYLKPQGEIKNSWIYSNIGYTLAGTVAEQVSHKSWEENITSELFEPLDMRHSFTSAKDMKTTQNYAKGYAMHKGKTLQVPFENYYAYTPAGGIKSSVKDLSHWMQAWLNNGTYQNKQVIPETYIKAATRLQNLKNDAYEKDSYLWGEGYGWRLRAWESKFRVRHGGNTLGFSTIMDLYPFEGVGVVVLTNQSNSLLPYAVSDYISRKLLQLPQQDFPIQVNDIYQSKTEDLKLNKEKMPLGSITAFEGRYAAEGYGAIEIFTKQEKLYAKFPTYTFQLAHSNYNFFYLKGTESFSGEFNPQFDLEFHTNWKGEVTGLKLHAHKEPIVFKKQ</sequence>
<feature type="signal peptide" evidence="1">
    <location>
        <begin position="1"/>
        <end position="18"/>
    </location>
</feature>
<proteinExistence type="predicted"/>
<dbReference type="AlphaFoldDB" id="A0A2A4GAT7"/>
<dbReference type="PANTHER" id="PTHR46825:SF15">
    <property type="entry name" value="BETA-LACTAMASE-RELATED DOMAIN-CONTAINING PROTEIN"/>
    <property type="match status" value="1"/>
</dbReference>
<keyword evidence="5" id="KW-1185">Reference proteome</keyword>